<dbReference type="Proteomes" id="UP001303473">
    <property type="component" value="Unassembled WGS sequence"/>
</dbReference>
<keyword evidence="4" id="KW-1185">Reference proteome</keyword>
<reference evidence="4" key="1">
    <citation type="journal article" date="2023" name="Mol. Phylogenet. Evol.">
        <title>Genome-scale phylogeny and comparative genomics of the fungal order Sordariales.</title>
        <authorList>
            <person name="Hensen N."/>
            <person name="Bonometti L."/>
            <person name="Westerberg I."/>
            <person name="Brannstrom I.O."/>
            <person name="Guillou S."/>
            <person name="Cros-Aarteil S."/>
            <person name="Calhoun S."/>
            <person name="Haridas S."/>
            <person name="Kuo A."/>
            <person name="Mondo S."/>
            <person name="Pangilinan J."/>
            <person name="Riley R."/>
            <person name="LaButti K."/>
            <person name="Andreopoulos B."/>
            <person name="Lipzen A."/>
            <person name="Chen C."/>
            <person name="Yan M."/>
            <person name="Daum C."/>
            <person name="Ng V."/>
            <person name="Clum A."/>
            <person name="Steindorff A."/>
            <person name="Ohm R.A."/>
            <person name="Martin F."/>
            <person name="Silar P."/>
            <person name="Natvig D.O."/>
            <person name="Lalanne C."/>
            <person name="Gautier V."/>
            <person name="Ament-Velasquez S.L."/>
            <person name="Kruys A."/>
            <person name="Hutchinson M.I."/>
            <person name="Powell A.J."/>
            <person name="Barry K."/>
            <person name="Miller A.N."/>
            <person name="Grigoriev I.V."/>
            <person name="Debuchy R."/>
            <person name="Gladieux P."/>
            <person name="Hiltunen Thoren M."/>
            <person name="Johannesson H."/>
        </authorList>
    </citation>
    <scope>NUCLEOTIDE SEQUENCE [LARGE SCALE GENOMIC DNA]</scope>
    <source>
        <strain evidence="4">CBS 340.73</strain>
    </source>
</reference>
<feature type="transmembrane region" description="Helical" evidence="2">
    <location>
        <begin position="326"/>
        <end position="344"/>
    </location>
</feature>
<accession>A0AAN6RZ87</accession>
<evidence type="ECO:0000313" key="3">
    <source>
        <dbReference type="EMBL" id="KAK3933936.1"/>
    </source>
</evidence>
<dbReference type="PANTHER" id="PTHR40407">
    <property type="entry name" value="MEMBRANE PROTEIN-LIKE PROTEIN"/>
    <property type="match status" value="1"/>
</dbReference>
<organism evidence="3 4">
    <name type="scientific">Diplogelasinospora grovesii</name>
    <dbReference type="NCBI Taxonomy" id="303347"/>
    <lineage>
        <taxon>Eukaryota</taxon>
        <taxon>Fungi</taxon>
        <taxon>Dikarya</taxon>
        <taxon>Ascomycota</taxon>
        <taxon>Pezizomycotina</taxon>
        <taxon>Sordariomycetes</taxon>
        <taxon>Sordariomycetidae</taxon>
        <taxon>Sordariales</taxon>
        <taxon>Diplogelasinosporaceae</taxon>
        <taxon>Diplogelasinospora</taxon>
    </lineage>
</organism>
<keyword evidence="2" id="KW-0472">Membrane</keyword>
<feature type="transmembrane region" description="Helical" evidence="2">
    <location>
        <begin position="158"/>
        <end position="176"/>
    </location>
</feature>
<comment type="caution">
    <text evidence="3">The sequence shown here is derived from an EMBL/GenBank/DDBJ whole genome shotgun (WGS) entry which is preliminary data.</text>
</comment>
<dbReference type="EMBL" id="MU854046">
    <property type="protein sequence ID" value="KAK3933936.1"/>
    <property type="molecule type" value="Genomic_DNA"/>
</dbReference>
<evidence type="ECO:0000313" key="4">
    <source>
        <dbReference type="Proteomes" id="UP001303473"/>
    </source>
</evidence>
<sequence length="533" mass="59036">MGDNAVTFPPQPDPAVQETSFAADTSPPSERDNSIQNDVGRNGYGSIPERSTAPAEEGRKRPSTRALAPDLLRGLLMVLMALDHNTMALKSWAHGTAIEGEADGVVVHEWNRPIAIVIRTLTHLCAPGFTFLLGMGLVYFGRSRTNLGWPAARMARHFLLRAVALTGVTIVMGLAVSAGQIWFLNIVLFALAVDYLLAGLLWLVISKTEQSLAYFLLRMLPEKAEDDPTEPLLQDREGMEGAIAPDRTIIRAADISWHVHNALLLALAVVAIWWNVWLSPTGGHCRHEQLPSASASWENTSEGGIWWRIWFHAVQSPHVVSGFPPMAWLSFAVLGLLYGRVILARSWTQKAIVAGNALSAAAFAVVFVLTRLLPGFGNLSRGCLQMSEQREHPDTNQYLVSVPSFFYIIKYPPDVAFWSFTMAGNLLLLALFGLIPSRIASRIKVLLVYGTSALFFYVLHIFLLFALAVPVIAWLGHPVKDNDPWTGEPAVGVDQLWAFFGNWAVVLAILYPLCRLYGNFKRTREPDSIWRFF</sequence>
<feature type="transmembrane region" description="Helical" evidence="2">
    <location>
        <begin position="447"/>
        <end position="476"/>
    </location>
</feature>
<feature type="transmembrane region" description="Helical" evidence="2">
    <location>
        <begin position="496"/>
        <end position="514"/>
    </location>
</feature>
<feature type="transmembrane region" description="Helical" evidence="2">
    <location>
        <begin position="182"/>
        <end position="205"/>
    </location>
</feature>
<evidence type="ECO:0000256" key="2">
    <source>
        <dbReference type="SAM" id="Phobius"/>
    </source>
</evidence>
<feature type="compositionally biased region" description="Polar residues" evidence="1">
    <location>
        <begin position="17"/>
        <end position="39"/>
    </location>
</feature>
<feature type="transmembrane region" description="Helical" evidence="2">
    <location>
        <begin position="415"/>
        <end position="435"/>
    </location>
</feature>
<feature type="region of interest" description="Disordered" evidence="1">
    <location>
        <begin position="1"/>
        <end position="64"/>
    </location>
</feature>
<dbReference type="PANTHER" id="PTHR40407:SF1">
    <property type="entry name" value="HEPARAN-ALPHA-GLUCOSAMINIDE N-ACETYLTRANSFERASE CATALYTIC DOMAIN-CONTAINING PROTEIN"/>
    <property type="match status" value="1"/>
</dbReference>
<feature type="transmembrane region" description="Helical" evidence="2">
    <location>
        <begin position="255"/>
        <end position="274"/>
    </location>
</feature>
<protein>
    <recommendedName>
        <fullName evidence="5">Heparan-alpha-glucosaminide N-acetyltransferase catalytic domain-containing protein</fullName>
    </recommendedName>
</protein>
<feature type="transmembrane region" description="Helical" evidence="2">
    <location>
        <begin position="116"/>
        <end position="138"/>
    </location>
</feature>
<keyword evidence="2" id="KW-0812">Transmembrane</keyword>
<evidence type="ECO:0008006" key="5">
    <source>
        <dbReference type="Google" id="ProtNLM"/>
    </source>
</evidence>
<feature type="transmembrane region" description="Helical" evidence="2">
    <location>
        <begin position="351"/>
        <end position="370"/>
    </location>
</feature>
<dbReference type="AlphaFoldDB" id="A0AAN6RZ87"/>
<proteinExistence type="predicted"/>
<keyword evidence="2" id="KW-1133">Transmembrane helix</keyword>
<name>A0AAN6RZ87_9PEZI</name>
<gene>
    <name evidence="3" type="ORF">QBC46DRAFT_400899</name>
</gene>
<evidence type="ECO:0000256" key="1">
    <source>
        <dbReference type="SAM" id="MobiDB-lite"/>
    </source>
</evidence>